<dbReference type="SMART" id="SM00829">
    <property type="entry name" value="PKS_ER"/>
    <property type="match status" value="1"/>
</dbReference>
<feature type="domain" description="Enoyl reductase (ER)" evidence="1">
    <location>
        <begin position="11"/>
        <end position="325"/>
    </location>
</feature>
<dbReference type="KEGG" id="smag:AN936_14700"/>
<dbReference type="Gene3D" id="3.40.50.720">
    <property type="entry name" value="NAD(P)-binding Rossmann-like Domain"/>
    <property type="match status" value="1"/>
</dbReference>
<dbReference type="Pfam" id="PF00107">
    <property type="entry name" value="ADH_zinc_N"/>
    <property type="match status" value="1"/>
</dbReference>
<proteinExistence type="predicted"/>
<dbReference type="Pfam" id="PF08240">
    <property type="entry name" value="ADH_N"/>
    <property type="match status" value="1"/>
</dbReference>
<protein>
    <submittedName>
        <fullName evidence="2">Alcohol dehydrogenase</fullName>
    </submittedName>
</protein>
<dbReference type="InterPro" id="IPR020843">
    <property type="entry name" value="ER"/>
</dbReference>
<organism evidence="2 3">
    <name type="scientific">Sphingopyxis macrogoltabida</name>
    <name type="common">Sphingomonas macrogoltabidus</name>
    <dbReference type="NCBI Taxonomy" id="33050"/>
    <lineage>
        <taxon>Bacteria</taxon>
        <taxon>Pseudomonadati</taxon>
        <taxon>Pseudomonadota</taxon>
        <taxon>Alphaproteobacteria</taxon>
        <taxon>Sphingomonadales</taxon>
        <taxon>Sphingomonadaceae</taxon>
        <taxon>Sphingopyxis</taxon>
    </lineage>
</organism>
<dbReference type="SUPFAM" id="SSF51735">
    <property type="entry name" value="NAD(P)-binding Rossmann-fold domains"/>
    <property type="match status" value="1"/>
</dbReference>
<dbReference type="CDD" id="cd08288">
    <property type="entry name" value="MDR_yhdh"/>
    <property type="match status" value="1"/>
</dbReference>
<dbReference type="InterPro" id="IPR013154">
    <property type="entry name" value="ADH-like_N"/>
</dbReference>
<evidence type="ECO:0000313" key="2">
    <source>
        <dbReference type="EMBL" id="ALH81556.1"/>
    </source>
</evidence>
<dbReference type="PANTHER" id="PTHR43677">
    <property type="entry name" value="SHORT-CHAIN DEHYDROGENASE/REDUCTASE"/>
    <property type="match status" value="1"/>
</dbReference>
<dbReference type="PANTHER" id="PTHR43677:SF1">
    <property type="entry name" value="ACRYLYL-COA REDUCTASE ACUI-RELATED"/>
    <property type="match status" value="1"/>
</dbReference>
<accession>A0A0N9VAZ3</accession>
<dbReference type="InterPro" id="IPR011032">
    <property type="entry name" value="GroES-like_sf"/>
</dbReference>
<dbReference type="InterPro" id="IPR036291">
    <property type="entry name" value="NAD(P)-bd_dom_sf"/>
</dbReference>
<name>A0A0N9VAZ3_SPHMC</name>
<dbReference type="PATRIC" id="fig|33050.5.peg.3052"/>
<dbReference type="InterPro" id="IPR013149">
    <property type="entry name" value="ADH-like_C"/>
</dbReference>
<sequence>MFVTKAILIERENDKHVAALREIDDGLLSVGNVVVDVEYSTMNYKDGLLITGERSLVTKFPMIPGIDFAGVVADSEDPRWQQGDRVVANGFGLGERHLGGLAQRVRVEGDWLVRLPDNVSPFQAAAIGTAGYTAMLCVLRLERLGVLPDDGDILVTGASGGVGGVAVALLSKLGYRVVAATGRMSEADYLKSLGAAEILDRAELAAPGEPMQRQRWAGAIDTAGSHTLVNVIAGIRYGGVVAATGLAHGIDFPATMFPFILRDITLSGVDSVMQPMAAREEAWARLATDLDVAKLEAMVEEIGLSDVIERAPRILAGEIRGRTVVDVNRD</sequence>
<evidence type="ECO:0000313" key="3">
    <source>
        <dbReference type="Proteomes" id="UP000058074"/>
    </source>
</evidence>
<evidence type="ECO:0000259" key="1">
    <source>
        <dbReference type="SMART" id="SM00829"/>
    </source>
</evidence>
<dbReference type="AlphaFoldDB" id="A0A0N9VAZ3"/>
<dbReference type="InterPro" id="IPR014188">
    <property type="entry name" value="Acrylyl-CoA_reductase_AcuI"/>
</dbReference>
<reference evidence="2 3" key="1">
    <citation type="journal article" date="2015" name="Genome Announc.">
        <title>Complete Genome Sequence of Polypropylene Glycol- and Polyethylene Glycol-Degrading Sphingopyxis macrogoltabida Strain EY-1.</title>
        <authorList>
            <person name="Ohtsubo Y."/>
            <person name="Nagata Y."/>
            <person name="Numata M."/>
            <person name="Tsuchikane K."/>
            <person name="Hosoyama A."/>
            <person name="Yamazoe A."/>
            <person name="Tsuda M."/>
            <person name="Fujita N."/>
            <person name="Kawai F."/>
        </authorList>
    </citation>
    <scope>NUCLEOTIDE SEQUENCE [LARGE SCALE GENOMIC DNA]</scope>
    <source>
        <strain evidence="2 3">EY-1</strain>
    </source>
</reference>
<dbReference type="GO" id="GO:0043957">
    <property type="term" value="F:acryloyl-CoA reductase (NADPH) activity"/>
    <property type="evidence" value="ECO:0007669"/>
    <property type="project" value="TreeGrafter"/>
</dbReference>
<gene>
    <name evidence="2" type="ORF">AN936_14700</name>
</gene>
<dbReference type="Gene3D" id="3.90.180.10">
    <property type="entry name" value="Medium-chain alcohol dehydrogenases, catalytic domain"/>
    <property type="match status" value="1"/>
</dbReference>
<dbReference type="SUPFAM" id="SSF50129">
    <property type="entry name" value="GroES-like"/>
    <property type="match status" value="1"/>
</dbReference>
<dbReference type="EMBL" id="CP012700">
    <property type="protein sequence ID" value="ALH81556.1"/>
    <property type="molecule type" value="Genomic_DNA"/>
</dbReference>
<dbReference type="NCBIfam" id="TIGR02823">
    <property type="entry name" value="oxido_YhdH"/>
    <property type="match status" value="1"/>
</dbReference>
<dbReference type="InterPro" id="IPR051397">
    <property type="entry name" value="Zn-ADH-like_protein"/>
</dbReference>
<dbReference type="Proteomes" id="UP000058074">
    <property type="component" value="Chromosome"/>
</dbReference>